<dbReference type="Proteomes" id="UP000694680">
    <property type="component" value="Chromosome 9"/>
</dbReference>
<reference evidence="1" key="1">
    <citation type="submission" date="2020-06" db="EMBL/GenBank/DDBJ databases">
        <authorList>
            <consortium name="Wellcome Sanger Institute Data Sharing"/>
        </authorList>
    </citation>
    <scope>NUCLEOTIDE SEQUENCE [LARGE SCALE GENOMIC DNA]</scope>
</reference>
<organism evidence="1 2">
    <name type="scientific">Gouania willdenowi</name>
    <name type="common">Blunt-snouted clingfish</name>
    <name type="synonym">Lepadogaster willdenowi</name>
    <dbReference type="NCBI Taxonomy" id="441366"/>
    <lineage>
        <taxon>Eukaryota</taxon>
        <taxon>Metazoa</taxon>
        <taxon>Chordata</taxon>
        <taxon>Craniata</taxon>
        <taxon>Vertebrata</taxon>
        <taxon>Euteleostomi</taxon>
        <taxon>Actinopterygii</taxon>
        <taxon>Neopterygii</taxon>
        <taxon>Teleostei</taxon>
        <taxon>Neoteleostei</taxon>
        <taxon>Acanthomorphata</taxon>
        <taxon>Ovalentaria</taxon>
        <taxon>Blenniimorphae</taxon>
        <taxon>Blenniiformes</taxon>
        <taxon>Gobiesocoidei</taxon>
        <taxon>Gobiesocidae</taxon>
        <taxon>Gobiesocinae</taxon>
        <taxon>Gouania</taxon>
    </lineage>
</organism>
<dbReference type="InterPro" id="IPR036397">
    <property type="entry name" value="RNaseH_sf"/>
</dbReference>
<dbReference type="Ensembl" id="ENSGWIT00000034058.1">
    <property type="protein sequence ID" value="ENSGWIP00000031264.1"/>
    <property type="gene ID" value="ENSGWIG00000016201.1"/>
</dbReference>
<dbReference type="GO" id="GO:0003676">
    <property type="term" value="F:nucleic acid binding"/>
    <property type="evidence" value="ECO:0007669"/>
    <property type="project" value="InterPro"/>
</dbReference>
<protein>
    <submittedName>
        <fullName evidence="1">Uncharacterized protein</fullName>
    </submittedName>
</protein>
<keyword evidence="2" id="KW-1185">Reference proteome</keyword>
<dbReference type="Gene3D" id="3.30.420.10">
    <property type="entry name" value="Ribonuclease H-like superfamily/Ribonuclease H"/>
    <property type="match status" value="1"/>
</dbReference>
<reference evidence="1" key="2">
    <citation type="submission" date="2025-08" db="UniProtKB">
        <authorList>
            <consortium name="Ensembl"/>
        </authorList>
    </citation>
    <scope>IDENTIFICATION</scope>
</reference>
<evidence type="ECO:0000313" key="1">
    <source>
        <dbReference type="Ensembl" id="ENSGWIP00000031264.1"/>
    </source>
</evidence>
<evidence type="ECO:0000313" key="2">
    <source>
        <dbReference type="Proteomes" id="UP000694680"/>
    </source>
</evidence>
<reference evidence="1" key="3">
    <citation type="submission" date="2025-09" db="UniProtKB">
        <authorList>
            <consortium name="Ensembl"/>
        </authorList>
    </citation>
    <scope>IDENTIFICATION</scope>
</reference>
<proteinExistence type="predicted"/>
<name>A0A8C5GJS2_GOUWI</name>
<accession>A0A8C5GJS2</accession>
<dbReference type="AlphaFoldDB" id="A0A8C5GJS2"/>
<sequence>IFSYPYPHTARVVTDFLSQKNLATLPRPASSPDMSFVGHLWDILDRARIQIGHVPVI</sequence>